<name>A0A061J9E1_TRYRA</name>
<sequence length="138" mass="15307">MILEDGKSEELERKGISCLSSMGGISPSSCLSTVNTSLETVLCRIEAGFQFDSLAVDVRELCIEVNRLVEHIELSGVCCSAETYRLLLTTLSRLRTAVMQVQRCGNTRQEPTRISVHVYKIQTPRLPDDLSFALPCVQ</sequence>
<accession>A0A061J9E1</accession>
<comment type="caution">
    <text evidence="1">The sequence shown here is derived from an EMBL/GenBank/DDBJ whole genome shotgun (WGS) entry which is preliminary data.</text>
</comment>
<dbReference type="Proteomes" id="UP000031737">
    <property type="component" value="Unassembled WGS sequence"/>
</dbReference>
<evidence type="ECO:0000313" key="1">
    <source>
        <dbReference type="EMBL" id="ESL10711.1"/>
    </source>
</evidence>
<gene>
    <name evidence="1" type="ORF">TRSC58_01551</name>
</gene>
<reference evidence="1 2" key="1">
    <citation type="submission" date="2013-07" db="EMBL/GenBank/DDBJ databases">
        <authorList>
            <person name="Stoco P.H."/>
            <person name="Wagner G."/>
            <person name="Gerber A."/>
            <person name="Zaha A."/>
            <person name="Thompson C."/>
            <person name="Bartholomeu D.C."/>
            <person name="Luckemeyer D.D."/>
            <person name="Bahia D."/>
            <person name="Loreto E."/>
            <person name="Prestes E.B."/>
            <person name="Lima F.M."/>
            <person name="Rodrigues-Luiz G."/>
            <person name="Vallejo G.A."/>
            <person name="Filho J.F."/>
            <person name="Monteiro K.M."/>
            <person name="Tyler K.M."/>
            <person name="de Almeida L.G."/>
            <person name="Ortiz M.F."/>
            <person name="Siervo M.A."/>
            <person name="de Moraes M.H."/>
            <person name="Cunha O.L."/>
            <person name="Mendonca-Neto R."/>
            <person name="Silva R."/>
            <person name="Teixeira S.M."/>
            <person name="Murta S.M."/>
            <person name="Sincero T.C."/>
            <person name="Mendes T.A."/>
            <person name="Urmenyi T.P."/>
            <person name="Silva V.G."/>
            <person name="da Rocha W.D."/>
            <person name="Andersson B."/>
            <person name="Romanha A.J."/>
            <person name="Steindel M."/>
            <person name="de Vasconcelos A.T."/>
            <person name="Grisard E.C."/>
        </authorList>
    </citation>
    <scope>NUCLEOTIDE SEQUENCE [LARGE SCALE GENOMIC DNA]</scope>
    <source>
        <strain evidence="1 2">SC58</strain>
    </source>
</reference>
<organism evidence="1 2">
    <name type="scientific">Trypanosoma rangeli SC58</name>
    <dbReference type="NCBI Taxonomy" id="429131"/>
    <lineage>
        <taxon>Eukaryota</taxon>
        <taxon>Discoba</taxon>
        <taxon>Euglenozoa</taxon>
        <taxon>Kinetoplastea</taxon>
        <taxon>Metakinetoplastina</taxon>
        <taxon>Trypanosomatida</taxon>
        <taxon>Trypanosomatidae</taxon>
        <taxon>Trypanosoma</taxon>
        <taxon>Herpetosoma</taxon>
    </lineage>
</organism>
<protein>
    <submittedName>
        <fullName evidence="1">Uncharacterized protein</fullName>
    </submittedName>
</protein>
<dbReference type="EMBL" id="AUPL01001551">
    <property type="protein sequence ID" value="ESL10711.1"/>
    <property type="molecule type" value="Genomic_DNA"/>
</dbReference>
<dbReference type="AlphaFoldDB" id="A0A061J9E1"/>
<proteinExistence type="predicted"/>
<dbReference type="OrthoDB" id="248270at2759"/>
<evidence type="ECO:0000313" key="2">
    <source>
        <dbReference type="Proteomes" id="UP000031737"/>
    </source>
</evidence>
<dbReference type="VEuPathDB" id="TriTrypDB:TRSC58_01551"/>
<keyword evidence="2" id="KW-1185">Reference proteome</keyword>